<dbReference type="InterPro" id="IPR009045">
    <property type="entry name" value="Zn_M74/Hedgehog-like"/>
</dbReference>
<evidence type="ECO:0000259" key="3">
    <source>
        <dbReference type="Pfam" id="PF08291"/>
    </source>
</evidence>
<dbReference type="SUPFAM" id="SSF55166">
    <property type="entry name" value="Hedgehog/DD-peptidase"/>
    <property type="match status" value="1"/>
</dbReference>
<dbReference type="Pfam" id="PF08291">
    <property type="entry name" value="Peptidase_M15_3"/>
    <property type="match status" value="1"/>
</dbReference>
<feature type="domain" description="DUF2272" evidence="4">
    <location>
        <begin position="332"/>
        <end position="466"/>
    </location>
</feature>
<protein>
    <submittedName>
        <fullName evidence="5">DUF2272 domain-containing protein</fullName>
    </submittedName>
</protein>
<feature type="region of interest" description="Disordered" evidence="1">
    <location>
        <begin position="550"/>
        <end position="581"/>
    </location>
</feature>
<sequence length="581" mass="61069">MTRPLTWDWAESFAGPTDEVQAAPDAAWSAAPSVFRPAGEEPEQLSEEGEFEEGESGEVELAEWELAAAPVEEEAFPSGLTLATATGATGKGQEHWDPHDTGLPLLATGAAVRSRKLAPNFTVGELVSSGGRAADVARIDPALVRCLQSVRDRVGKPVIVSSGYRSWARNVELYRARGKTPTASRHCSGQAADISVAGMSGLDLAKAILDACGRTLGIGIGGTYAHVDVRKEWARWSYATGDAARRDVAAIDAHRAGGGATPGRTYGPPAPTAAPTSGSLRARIVEVAQREPARWGTRTETDPAMTAVLQEYYRAIPSGAVPTALELQSSGWQGSHPWSAVFISWVMSQAGAGPSFCYSTAHRVYVSAAKRNAEAGDAANPFWAYPVEKITPDLGDLVCADRAGSAGCGGVTYATIDNGTAWATHCDVVTSVDRAARRITAVGGNVSDRVKAKTFQLDAQGFLLPQQPNETCRIFAVVKVRDGTGTQRELEDEELEEESLVRAVRLNSSYAGAVHWPGHRAATGLAGAAGSPPTSAAFARAVARWQRRRGLTPDGVVGPDTGDEVSRVLGGRGVPPGDPPG</sequence>
<evidence type="ECO:0000259" key="2">
    <source>
        <dbReference type="Pfam" id="PF01471"/>
    </source>
</evidence>
<feature type="domain" description="Peptidoglycan binding-like" evidence="2">
    <location>
        <begin position="538"/>
        <end position="561"/>
    </location>
</feature>
<dbReference type="Pfam" id="PF01471">
    <property type="entry name" value="PG_binding_1"/>
    <property type="match status" value="1"/>
</dbReference>
<dbReference type="Proteomes" id="UP001596175">
    <property type="component" value="Unassembled WGS sequence"/>
</dbReference>
<evidence type="ECO:0000259" key="4">
    <source>
        <dbReference type="Pfam" id="PF10030"/>
    </source>
</evidence>
<name>A0ABV9ZDM1_9PSEU</name>
<dbReference type="InterPro" id="IPR002477">
    <property type="entry name" value="Peptidoglycan-bd-like"/>
</dbReference>
<dbReference type="Gene3D" id="1.10.101.10">
    <property type="entry name" value="PGBD-like superfamily/PGBD"/>
    <property type="match status" value="1"/>
</dbReference>
<organism evidence="5 6">
    <name type="scientific">Actinomycetospora rhizophila</name>
    <dbReference type="NCBI Taxonomy" id="1416876"/>
    <lineage>
        <taxon>Bacteria</taxon>
        <taxon>Bacillati</taxon>
        <taxon>Actinomycetota</taxon>
        <taxon>Actinomycetes</taxon>
        <taxon>Pseudonocardiales</taxon>
        <taxon>Pseudonocardiaceae</taxon>
        <taxon>Actinomycetospora</taxon>
    </lineage>
</organism>
<accession>A0ABV9ZDM1</accession>
<feature type="compositionally biased region" description="Acidic residues" evidence="1">
    <location>
        <begin position="40"/>
        <end position="58"/>
    </location>
</feature>
<dbReference type="Gene3D" id="3.30.1380.10">
    <property type="match status" value="1"/>
</dbReference>
<feature type="compositionally biased region" description="Low complexity" evidence="1">
    <location>
        <begin position="22"/>
        <end position="33"/>
    </location>
</feature>
<dbReference type="RefSeq" id="WP_378021874.1">
    <property type="nucleotide sequence ID" value="NZ_JBHSKG010000007.1"/>
</dbReference>
<dbReference type="InterPro" id="IPR013230">
    <property type="entry name" value="Peptidase_M15A_C"/>
</dbReference>
<proteinExistence type="predicted"/>
<feature type="domain" description="Peptidase M15A C-terminal" evidence="3">
    <location>
        <begin position="128"/>
        <end position="228"/>
    </location>
</feature>
<keyword evidence="6" id="KW-1185">Reference proteome</keyword>
<feature type="region of interest" description="Disordered" evidence="1">
    <location>
        <begin position="20"/>
        <end position="58"/>
    </location>
</feature>
<comment type="caution">
    <text evidence="5">The sequence shown here is derived from an EMBL/GenBank/DDBJ whole genome shotgun (WGS) entry which is preliminary data.</text>
</comment>
<dbReference type="Pfam" id="PF10030">
    <property type="entry name" value="DUF2272"/>
    <property type="match status" value="1"/>
</dbReference>
<gene>
    <name evidence="5" type="ORF">ACFPK1_15765</name>
</gene>
<evidence type="ECO:0000313" key="6">
    <source>
        <dbReference type="Proteomes" id="UP001596175"/>
    </source>
</evidence>
<evidence type="ECO:0000256" key="1">
    <source>
        <dbReference type="SAM" id="MobiDB-lite"/>
    </source>
</evidence>
<dbReference type="EMBL" id="JBHSKG010000007">
    <property type="protein sequence ID" value="MFC5139698.1"/>
    <property type="molecule type" value="Genomic_DNA"/>
</dbReference>
<dbReference type="InterPro" id="IPR036366">
    <property type="entry name" value="PGBDSf"/>
</dbReference>
<evidence type="ECO:0000313" key="5">
    <source>
        <dbReference type="EMBL" id="MFC5139698.1"/>
    </source>
</evidence>
<dbReference type="InterPro" id="IPR019262">
    <property type="entry name" value="DUF2272"/>
</dbReference>
<reference evidence="6" key="1">
    <citation type="journal article" date="2019" name="Int. J. Syst. Evol. Microbiol.">
        <title>The Global Catalogue of Microorganisms (GCM) 10K type strain sequencing project: providing services to taxonomists for standard genome sequencing and annotation.</title>
        <authorList>
            <consortium name="The Broad Institute Genomics Platform"/>
            <consortium name="The Broad Institute Genome Sequencing Center for Infectious Disease"/>
            <person name="Wu L."/>
            <person name="Ma J."/>
        </authorList>
    </citation>
    <scope>NUCLEOTIDE SEQUENCE [LARGE SCALE GENOMIC DNA]</scope>
    <source>
        <strain evidence="6">XZYJ18</strain>
    </source>
</reference>